<proteinExistence type="predicted"/>
<protein>
    <submittedName>
        <fullName evidence="3">Putative terminase</fullName>
    </submittedName>
</protein>
<sequence>MSGEALANDLGYVHLCLPMEFEPDNKCTTVIGFEDPRKEEAELLFPERFPVEVVERDKEAMTPYAVAGQFQQRPAPRGGGMFRTENFRIIPDFFRTEAIRSVRYWDKAGTEGGGAYSAGVLMHKLRDGTQVVEDVQRGQWSSLTREVMIKQTAAIDRKLYPNVVVWIEQEPGSGGKESAENTVRKLAGHIVRVDRVSMSKEERAGVNDPVKARSYSAQVEAGNVLLVAGDWNRPFIDEHSKFPTGKYKDQVDAASGAFNKLQAIDDTLFGSWDTLKRAQGGRVR</sequence>
<dbReference type="InterPro" id="IPR035421">
    <property type="entry name" value="Terminase_6C"/>
</dbReference>
<evidence type="ECO:0000313" key="3">
    <source>
        <dbReference type="EMBL" id="QJA88513.1"/>
    </source>
</evidence>
<dbReference type="AlphaFoldDB" id="A0A6M3L1U3"/>
<evidence type="ECO:0000256" key="1">
    <source>
        <dbReference type="ARBA" id="ARBA00022612"/>
    </source>
</evidence>
<dbReference type="NCBIfam" id="TIGR01630">
    <property type="entry name" value="psiM2_ORF9"/>
    <property type="match status" value="1"/>
</dbReference>
<dbReference type="InterPro" id="IPR006517">
    <property type="entry name" value="Phage_terminase_lsu-like_C"/>
</dbReference>
<dbReference type="Pfam" id="PF17289">
    <property type="entry name" value="Terminase_6C"/>
    <property type="match status" value="1"/>
</dbReference>
<accession>A0A6M3L1U3</accession>
<name>A0A6M3L1U3_9ZZZZ</name>
<feature type="domain" description="Terminase large subunit gp17-like C-terminal" evidence="2">
    <location>
        <begin position="104"/>
        <end position="260"/>
    </location>
</feature>
<keyword evidence="1" id="KW-1188">Viral release from host cell</keyword>
<dbReference type="EMBL" id="MT142784">
    <property type="protein sequence ID" value="QJA88513.1"/>
    <property type="molecule type" value="Genomic_DNA"/>
</dbReference>
<organism evidence="3">
    <name type="scientific">viral metagenome</name>
    <dbReference type="NCBI Taxonomy" id="1070528"/>
    <lineage>
        <taxon>unclassified sequences</taxon>
        <taxon>metagenomes</taxon>
        <taxon>organismal metagenomes</taxon>
    </lineage>
</organism>
<gene>
    <name evidence="3" type="ORF">MM415B02748_0010</name>
</gene>
<evidence type="ECO:0000259" key="2">
    <source>
        <dbReference type="Pfam" id="PF17289"/>
    </source>
</evidence>
<reference evidence="3" key="1">
    <citation type="submission" date="2020-03" db="EMBL/GenBank/DDBJ databases">
        <title>The deep terrestrial virosphere.</title>
        <authorList>
            <person name="Holmfeldt K."/>
            <person name="Nilsson E."/>
            <person name="Simone D."/>
            <person name="Lopez-Fernandez M."/>
            <person name="Wu X."/>
            <person name="de Brujin I."/>
            <person name="Lundin D."/>
            <person name="Andersson A."/>
            <person name="Bertilsson S."/>
            <person name="Dopson M."/>
        </authorList>
    </citation>
    <scope>NUCLEOTIDE SEQUENCE</scope>
    <source>
        <strain evidence="3">MM415B02748</strain>
    </source>
</reference>